<sequence length="106" mass="12406">MSYQEKKNVMQLISSFVVFAGYSWILFVRFQALNPVGEELYRFWGAAFLILVPVTMIVRMIIEILFMIINRIATQETAPSFSDELDKIIDLKAMRMTFLRSLLDFL</sequence>
<keyword evidence="1" id="KW-1133">Transmembrane helix</keyword>
<keyword evidence="1" id="KW-0812">Transmembrane</keyword>
<protein>
    <recommendedName>
        <fullName evidence="4">DUF4282 domain-containing protein</fullName>
    </recommendedName>
</protein>
<feature type="transmembrane region" description="Helical" evidence="1">
    <location>
        <begin position="12"/>
        <end position="31"/>
    </location>
</feature>
<dbReference type="RefSeq" id="WP_235122602.1">
    <property type="nucleotide sequence ID" value="NZ_CP090978.1"/>
</dbReference>
<accession>A0ABY3SQB7</accession>
<keyword evidence="3" id="KW-1185">Reference proteome</keyword>
<evidence type="ECO:0000313" key="3">
    <source>
        <dbReference type="Proteomes" id="UP001649230"/>
    </source>
</evidence>
<dbReference type="EMBL" id="CP090978">
    <property type="protein sequence ID" value="UJF36047.1"/>
    <property type="molecule type" value="Genomic_DNA"/>
</dbReference>
<evidence type="ECO:0000313" key="2">
    <source>
        <dbReference type="EMBL" id="UJF36047.1"/>
    </source>
</evidence>
<dbReference type="Proteomes" id="UP001649230">
    <property type="component" value="Chromosome"/>
</dbReference>
<reference evidence="2 3" key="1">
    <citation type="journal article" date="2024" name="Int. J. Syst. Evol. Microbiol.">
        <title>Paenibacillus hexagrammi sp. nov., a novel bacterium isolated from the gut content of Hexagrammos agrammus.</title>
        <authorList>
            <person name="Jung H.K."/>
            <person name="Kim D.G."/>
            <person name="Zin H."/>
            <person name="Park J."/>
            <person name="Jung H."/>
            <person name="Kim Y.O."/>
            <person name="Kong H.J."/>
            <person name="Kim J.W."/>
            <person name="Kim Y.S."/>
        </authorList>
    </citation>
    <scope>NUCLEOTIDE SEQUENCE [LARGE SCALE GENOMIC DNA]</scope>
    <source>
        <strain evidence="2 3">YPD9-1</strain>
    </source>
</reference>
<gene>
    <name evidence="2" type="ORF">L0M14_13795</name>
</gene>
<organism evidence="2 3">
    <name type="scientific">Paenibacillus hexagrammi</name>
    <dbReference type="NCBI Taxonomy" id="2908839"/>
    <lineage>
        <taxon>Bacteria</taxon>
        <taxon>Bacillati</taxon>
        <taxon>Bacillota</taxon>
        <taxon>Bacilli</taxon>
        <taxon>Bacillales</taxon>
        <taxon>Paenibacillaceae</taxon>
        <taxon>Paenibacillus</taxon>
    </lineage>
</organism>
<keyword evidence="1" id="KW-0472">Membrane</keyword>
<feature type="transmembrane region" description="Helical" evidence="1">
    <location>
        <begin position="43"/>
        <end position="62"/>
    </location>
</feature>
<evidence type="ECO:0000256" key="1">
    <source>
        <dbReference type="SAM" id="Phobius"/>
    </source>
</evidence>
<evidence type="ECO:0008006" key="4">
    <source>
        <dbReference type="Google" id="ProtNLM"/>
    </source>
</evidence>
<name>A0ABY3SQB7_9BACL</name>
<proteinExistence type="predicted"/>